<evidence type="ECO:0000313" key="2">
    <source>
        <dbReference type="EMBL" id="SDP64036.1"/>
    </source>
</evidence>
<feature type="transmembrane region" description="Helical" evidence="1">
    <location>
        <begin position="27"/>
        <end position="49"/>
    </location>
</feature>
<gene>
    <name evidence="2" type="ORF">SAMN04489867_3250</name>
</gene>
<dbReference type="AlphaFoldDB" id="A0A1H0UDU5"/>
<reference evidence="3" key="1">
    <citation type="submission" date="2016-10" db="EMBL/GenBank/DDBJ databases">
        <authorList>
            <person name="Varghese N."/>
            <person name="Submissions S."/>
        </authorList>
    </citation>
    <scope>NUCLEOTIDE SEQUENCE [LARGE SCALE GENOMIC DNA]</scope>
    <source>
        <strain evidence="3">DSM 22329</strain>
    </source>
</reference>
<sequence>MSRHAVRKYPHDYLHENRPYAESQSDIGGGLLLGAVTLIVLMALIVVGLV</sequence>
<protein>
    <submittedName>
        <fullName evidence="2">Uncharacterized protein</fullName>
    </submittedName>
</protein>
<accession>A0A1H0UDU5</accession>
<evidence type="ECO:0000313" key="3">
    <source>
        <dbReference type="Proteomes" id="UP000199077"/>
    </source>
</evidence>
<dbReference type="EMBL" id="LT629711">
    <property type="protein sequence ID" value="SDP64036.1"/>
    <property type="molecule type" value="Genomic_DNA"/>
</dbReference>
<name>A0A1H0UDU5_9MICO</name>
<dbReference type="RefSeq" id="WP_157693107.1">
    <property type="nucleotide sequence ID" value="NZ_LT629711.1"/>
</dbReference>
<proteinExistence type="predicted"/>
<evidence type="ECO:0000256" key="1">
    <source>
        <dbReference type="SAM" id="Phobius"/>
    </source>
</evidence>
<keyword evidence="1" id="KW-0472">Membrane</keyword>
<keyword evidence="1" id="KW-1133">Transmembrane helix</keyword>
<dbReference type="STRING" id="443156.SAMN04489867_3250"/>
<keyword evidence="1" id="KW-0812">Transmembrane</keyword>
<dbReference type="Proteomes" id="UP000199077">
    <property type="component" value="Chromosome I"/>
</dbReference>
<keyword evidence="3" id="KW-1185">Reference proteome</keyword>
<dbReference type="OrthoDB" id="9914682at2"/>
<organism evidence="2 3">
    <name type="scientific">Pedococcus dokdonensis</name>
    <dbReference type="NCBI Taxonomy" id="443156"/>
    <lineage>
        <taxon>Bacteria</taxon>
        <taxon>Bacillati</taxon>
        <taxon>Actinomycetota</taxon>
        <taxon>Actinomycetes</taxon>
        <taxon>Micrococcales</taxon>
        <taxon>Intrasporangiaceae</taxon>
        <taxon>Pedococcus</taxon>
    </lineage>
</organism>